<dbReference type="SUPFAM" id="SSF51735">
    <property type="entry name" value="NAD(P)-binding Rossmann-fold domains"/>
    <property type="match status" value="1"/>
</dbReference>
<dbReference type="PANTHER" id="PTHR42789:SF1">
    <property type="entry name" value="D-ISOMER SPECIFIC 2-HYDROXYACID DEHYDROGENASE FAMILY PROTEIN (AFU_ORTHOLOGUE AFUA_6G10090)"/>
    <property type="match status" value="1"/>
</dbReference>
<evidence type="ECO:0000256" key="3">
    <source>
        <dbReference type="ARBA" id="ARBA00023027"/>
    </source>
</evidence>
<evidence type="ECO:0000256" key="2">
    <source>
        <dbReference type="ARBA" id="ARBA00023002"/>
    </source>
</evidence>
<evidence type="ECO:0000313" key="8">
    <source>
        <dbReference type="Proteomes" id="UP000199698"/>
    </source>
</evidence>
<keyword evidence="8" id="KW-1185">Reference proteome</keyword>
<name>A0A1C4C1H8_9GAMM</name>
<gene>
    <name evidence="7" type="ORF">GA0061080_10289</name>
</gene>
<evidence type="ECO:0000313" key="7">
    <source>
        <dbReference type="EMBL" id="SCC12930.1"/>
    </source>
</evidence>
<dbReference type="InterPro" id="IPR006140">
    <property type="entry name" value="D-isomer_DH_NAD-bd"/>
</dbReference>
<reference evidence="8" key="1">
    <citation type="submission" date="2016-08" db="EMBL/GenBank/DDBJ databases">
        <authorList>
            <person name="Varghese N."/>
            <person name="Submissions Spin"/>
        </authorList>
    </citation>
    <scope>NUCLEOTIDE SEQUENCE [LARGE SCALE GENOMIC DNA]</scope>
    <source>
        <strain evidence="8">R-53144</strain>
    </source>
</reference>
<dbReference type="GO" id="GO:0051287">
    <property type="term" value="F:NAD binding"/>
    <property type="evidence" value="ECO:0007669"/>
    <property type="project" value="InterPro"/>
</dbReference>
<feature type="domain" description="D-isomer specific 2-hydroxyacid dehydrogenase NAD-binding" evidence="6">
    <location>
        <begin position="118"/>
        <end position="294"/>
    </location>
</feature>
<dbReference type="GO" id="GO:0016616">
    <property type="term" value="F:oxidoreductase activity, acting on the CH-OH group of donors, NAD or NADP as acceptor"/>
    <property type="evidence" value="ECO:0007669"/>
    <property type="project" value="InterPro"/>
</dbReference>
<dbReference type="AlphaFoldDB" id="A0A1C4C1H8"/>
<dbReference type="InterPro" id="IPR006139">
    <property type="entry name" value="D-isomer_2_OHA_DH_cat_dom"/>
</dbReference>
<dbReference type="SUPFAM" id="SSF52283">
    <property type="entry name" value="Formate/glycerate dehydrogenase catalytic domain-like"/>
    <property type="match status" value="1"/>
</dbReference>
<evidence type="ECO:0000259" key="5">
    <source>
        <dbReference type="Pfam" id="PF00389"/>
    </source>
</evidence>
<sequence>MENYKIAVINSSSFGKYFPEHLKRLEKIGEVKHFTFDNNISGKELADALQGYNIFIASVRPFFNKEFFDNKKDPLFLLSRHGIGFNNVDVIAAKEHGTIVTIVPPLVERDAVAENAVTNLLALIRQTVQSQAAVKSNEWKKRASFLGINVTGKVVGVIGCGNIGSRVAEIFKHGFNARLLVVDPKVNKQWASKNNIEIVDLDYLLQNSDIISLNASLNETSYHILKEHQFSLMKKGVYITNTARAELIDESALLKALDSGIVAGHATDVMYVEPSYNDNPLVKHPKVLVTPHTSAYAIECLQGMGEKCVQDVENFVNKLELQSVVS</sequence>
<evidence type="ECO:0000259" key="6">
    <source>
        <dbReference type="Pfam" id="PF02826"/>
    </source>
</evidence>
<comment type="similarity">
    <text evidence="1 4">Belongs to the D-isomer specific 2-hydroxyacid dehydrogenase family.</text>
</comment>
<dbReference type="STRING" id="1798183.GA0061080_10289"/>
<accession>A0A1C4C1H8</accession>
<protein>
    <submittedName>
        <fullName evidence="7">Lactate dehydrogenase</fullName>
    </submittedName>
</protein>
<dbReference type="InterPro" id="IPR036291">
    <property type="entry name" value="NAD(P)-bd_dom_sf"/>
</dbReference>
<dbReference type="InterPro" id="IPR050857">
    <property type="entry name" value="D-2-hydroxyacid_DH"/>
</dbReference>
<dbReference type="RefSeq" id="WP_065559969.1">
    <property type="nucleotide sequence ID" value="NZ_FMBA01000028.1"/>
</dbReference>
<feature type="domain" description="D-isomer specific 2-hydroxyacid dehydrogenase catalytic" evidence="5">
    <location>
        <begin position="19"/>
        <end position="325"/>
    </location>
</feature>
<evidence type="ECO:0000256" key="1">
    <source>
        <dbReference type="ARBA" id="ARBA00005854"/>
    </source>
</evidence>
<organism evidence="7 8">
    <name type="scientific">Gilliamella intestini</name>
    <dbReference type="NCBI Taxonomy" id="1798183"/>
    <lineage>
        <taxon>Bacteria</taxon>
        <taxon>Pseudomonadati</taxon>
        <taxon>Pseudomonadota</taxon>
        <taxon>Gammaproteobacteria</taxon>
        <taxon>Orbales</taxon>
        <taxon>Orbaceae</taxon>
        <taxon>Gilliamella</taxon>
    </lineage>
</organism>
<dbReference type="Pfam" id="PF02826">
    <property type="entry name" value="2-Hacid_dh_C"/>
    <property type="match status" value="1"/>
</dbReference>
<dbReference type="Pfam" id="PF00389">
    <property type="entry name" value="2-Hacid_dh"/>
    <property type="match status" value="1"/>
</dbReference>
<dbReference type="OrthoDB" id="9805416at2"/>
<evidence type="ECO:0000256" key="4">
    <source>
        <dbReference type="RuleBase" id="RU003719"/>
    </source>
</evidence>
<keyword evidence="3" id="KW-0520">NAD</keyword>
<dbReference type="CDD" id="cd12177">
    <property type="entry name" value="2-Hacid_dh_12"/>
    <property type="match status" value="1"/>
</dbReference>
<proteinExistence type="inferred from homology"/>
<dbReference type="EMBL" id="FMBA01000028">
    <property type="protein sequence ID" value="SCC12930.1"/>
    <property type="molecule type" value="Genomic_DNA"/>
</dbReference>
<dbReference type="PANTHER" id="PTHR42789">
    <property type="entry name" value="D-ISOMER SPECIFIC 2-HYDROXYACID DEHYDROGENASE FAMILY PROTEIN (AFU_ORTHOLOGUE AFUA_6G10090)"/>
    <property type="match status" value="1"/>
</dbReference>
<keyword evidence="2 4" id="KW-0560">Oxidoreductase</keyword>
<dbReference type="Proteomes" id="UP000199698">
    <property type="component" value="Unassembled WGS sequence"/>
</dbReference>
<dbReference type="Gene3D" id="3.40.50.720">
    <property type="entry name" value="NAD(P)-binding Rossmann-like Domain"/>
    <property type="match status" value="2"/>
</dbReference>